<reference evidence="1 2" key="1">
    <citation type="submission" date="2024-03" db="EMBL/GenBank/DDBJ databases">
        <title>Human intestinal bacterial collection.</title>
        <authorList>
            <person name="Pauvert C."/>
            <person name="Hitch T.C.A."/>
            <person name="Clavel T."/>
        </authorList>
    </citation>
    <scope>NUCLEOTIDE SEQUENCE [LARGE SCALE GENOMIC DNA]</scope>
    <source>
        <strain evidence="1 2">CLA-AA-H190</strain>
    </source>
</reference>
<accession>A0ABV1B2M6</accession>
<evidence type="ECO:0000313" key="1">
    <source>
        <dbReference type="EMBL" id="MEQ2364669.1"/>
    </source>
</evidence>
<organism evidence="1 2">
    <name type="scientific">Coprococcus intestinihominis</name>
    <dbReference type="NCBI Taxonomy" id="3133154"/>
    <lineage>
        <taxon>Bacteria</taxon>
        <taxon>Bacillati</taxon>
        <taxon>Bacillota</taxon>
        <taxon>Clostridia</taxon>
        <taxon>Lachnospirales</taxon>
        <taxon>Lachnospiraceae</taxon>
        <taxon>Coprococcus</taxon>
    </lineage>
</organism>
<dbReference type="Proteomes" id="UP001469749">
    <property type="component" value="Unassembled WGS sequence"/>
</dbReference>
<keyword evidence="2" id="KW-1185">Reference proteome</keyword>
<evidence type="ECO:0000313" key="2">
    <source>
        <dbReference type="Proteomes" id="UP001469749"/>
    </source>
</evidence>
<protein>
    <submittedName>
        <fullName evidence="1">Uncharacterized protein</fullName>
    </submittedName>
</protein>
<comment type="caution">
    <text evidence="1">The sequence shown here is derived from an EMBL/GenBank/DDBJ whole genome shotgun (WGS) entry which is preliminary data.</text>
</comment>
<sequence length="385" mass="44911">MKIKSEKACYSDELQRIALRFNAEYFVWGEELIDKKLIIYPKKLKEITVYEAIQDHLEPCGLVIIHTRKQKFLHCVSATVDVTNGNVYLPEAGFNSAWKLLKRSICKGIKIVNESGSSPIEQPEEIVVFAYLQRTGSIPVIVDDTIKYKEKKLTQEERYRNSRKQSLLDNSRMLYFYGQNGRYFHDKDCVDVKEIAPEEFEASAEIPDKEICPKCQRRIYLRKAFYPNTKQMGLCDKILRDQGVSLRKIEHCVMDVGMKFHATSLEAMLVEGVEDKRIIKGLDNKFPKLWHNNYVKTGPEERYITEGFHNQKTENKSFSQLLTYIENYSFEKHLKSERQAADLAEKENIVLIEPEVGEEKTIQEEQKISNILQGLLHKLRTIFRI</sequence>
<name>A0ABV1B2M6_9FIRM</name>
<dbReference type="EMBL" id="JBBMEK010000053">
    <property type="protein sequence ID" value="MEQ2364669.1"/>
    <property type="molecule type" value="Genomic_DNA"/>
</dbReference>
<gene>
    <name evidence="1" type="ORF">WMO25_06100</name>
</gene>
<dbReference type="RefSeq" id="WP_349084609.1">
    <property type="nucleotide sequence ID" value="NZ_JBBMEK010000053.1"/>
</dbReference>
<proteinExistence type="predicted"/>